<organism evidence="1 2">
    <name type="scientific">Planotetraspora thailandica</name>
    <dbReference type="NCBI Taxonomy" id="487172"/>
    <lineage>
        <taxon>Bacteria</taxon>
        <taxon>Bacillati</taxon>
        <taxon>Actinomycetota</taxon>
        <taxon>Actinomycetes</taxon>
        <taxon>Streptosporangiales</taxon>
        <taxon>Streptosporangiaceae</taxon>
        <taxon>Planotetraspora</taxon>
    </lineage>
</organism>
<dbReference type="EMBL" id="BOOR01000008">
    <property type="protein sequence ID" value="GII53244.1"/>
    <property type="molecule type" value="Genomic_DNA"/>
</dbReference>
<proteinExistence type="predicted"/>
<dbReference type="AlphaFoldDB" id="A0A8J3UWC6"/>
<protein>
    <submittedName>
        <fullName evidence="1">Uncharacterized protein</fullName>
    </submittedName>
</protein>
<keyword evidence="2" id="KW-1185">Reference proteome</keyword>
<comment type="caution">
    <text evidence="1">The sequence shown here is derived from an EMBL/GenBank/DDBJ whole genome shotgun (WGS) entry which is preliminary data.</text>
</comment>
<name>A0A8J3UWC6_9ACTN</name>
<evidence type="ECO:0000313" key="2">
    <source>
        <dbReference type="Proteomes" id="UP000605992"/>
    </source>
</evidence>
<reference evidence="1" key="1">
    <citation type="submission" date="2021-01" db="EMBL/GenBank/DDBJ databases">
        <title>Whole genome shotgun sequence of Planotetraspora thailandica NBRC 104271.</title>
        <authorList>
            <person name="Komaki H."/>
            <person name="Tamura T."/>
        </authorList>
    </citation>
    <scope>NUCLEOTIDE SEQUENCE</scope>
    <source>
        <strain evidence="1">NBRC 104271</strain>
    </source>
</reference>
<dbReference type="Proteomes" id="UP000605992">
    <property type="component" value="Unassembled WGS sequence"/>
</dbReference>
<sequence length="63" mass="6671">MRKPRLASLGGRGSSSSTAVGLIEGVIYELGLMGGDEPVDEHAYDPELWAHRSTGNECLAGQK</sequence>
<accession>A0A8J3UWC6</accession>
<evidence type="ECO:0000313" key="1">
    <source>
        <dbReference type="EMBL" id="GII53244.1"/>
    </source>
</evidence>
<gene>
    <name evidence="1" type="ORF">Pth03_16330</name>
</gene>